<dbReference type="SUPFAM" id="SSF88713">
    <property type="entry name" value="Glycoside hydrolase/deacetylase"/>
    <property type="match status" value="1"/>
</dbReference>
<dbReference type="InterPro" id="IPR011330">
    <property type="entry name" value="Glyco_hydro/deAcase_b/a-brl"/>
</dbReference>
<organism evidence="1 2">
    <name type="scientific">Candidatus Nitrosacidococcus tergens</name>
    <dbReference type="NCBI Taxonomy" id="553981"/>
    <lineage>
        <taxon>Bacteria</taxon>
        <taxon>Pseudomonadati</taxon>
        <taxon>Pseudomonadota</taxon>
        <taxon>Gammaproteobacteria</taxon>
        <taxon>Chromatiales</taxon>
        <taxon>Chromatiaceae</taxon>
        <taxon>Candidatus Nitrosacidococcus</taxon>
    </lineage>
</organism>
<sequence>MNVFFTFDVEVWCNSWNHLDQDFPASFDRYVFGRSSKGEYALPKILNTLGKYDLKGVFFVEPLFAAHFGVEYLATIVELIQNAGQEIQLHLHPEWADEAHNALLENVTGKCQYLTQYSFEEQRILIQHGLQLLQEAGCDLLPTAFRAGSFSCNNDTFSAVAMNGLRFDSSINPQMEASQPGKITPMYANPYEVFTHNGLTLIPMSSFCDGYGRHRHAQIGACSAQEITQALEDAVRKQWHTFVLLAHNFELMVPKRSARDFFVEHRFNHICRFLNANRSITPTVNFADVSTFPEPCNMPLPVVGTMATTKRYIEQALRRLF</sequence>
<gene>
    <name evidence="1" type="ORF">NSCAC_0453</name>
</gene>
<dbReference type="EMBL" id="LR778175">
    <property type="protein sequence ID" value="CAB1275008.1"/>
    <property type="molecule type" value="Genomic_DNA"/>
</dbReference>
<evidence type="ECO:0000313" key="1">
    <source>
        <dbReference type="EMBL" id="CAB1275008.1"/>
    </source>
</evidence>
<reference evidence="1 2" key="1">
    <citation type="submission" date="2020-03" db="EMBL/GenBank/DDBJ databases">
        <authorList>
            <person name="Picone N."/>
        </authorList>
    </citation>
    <scope>NUCLEOTIDE SEQUENCE [LARGE SCALE GENOMIC DNA]</scope>
    <source>
        <strain evidence="1">NSCAC1</strain>
    </source>
</reference>
<accession>A0A7G1Q865</accession>
<dbReference type="RefSeq" id="WP_197744804.1">
    <property type="nucleotide sequence ID" value="NZ_LR778175.1"/>
</dbReference>
<dbReference type="Gene3D" id="3.20.20.370">
    <property type="entry name" value="Glycoside hydrolase/deacetylase"/>
    <property type="match status" value="1"/>
</dbReference>
<evidence type="ECO:0000313" key="2">
    <source>
        <dbReference type="Proteomes" id="UP000516072"/>
    </source>
</evidence>
<proteinExistence type="predicted"/>
<name>A0A7G1Q865_9GAMM</name>
<protein>
    <recommendedName>
        <fullName evidence="3">Polysaccharide deacetylase</fullName>
    </recommendedName>
</protein>
<dbReference type="AlphaFoldDB" id="A0A7G1Q865"/>
<dbReference type="GO" id="GO:0005975">
    <property type="term" value="P:carbohydrate metabolic process"/>
    <property type="evidence" value="ECO:0007669"/>
    <property type="project" value="InterPro"/>
</dbReference>
<keyword evidence="2" id="KW-1185">Reference proteome</keyword>
<evidence type="ECO:0008006" key="3">
    <source>
        <dbReference type="Google" id="ProtNLM"/>
    </source>
</evidence>
<dbReference type="Proteomes" id="UP000516072">
    <property type="component" value="Chromosome"/>
</dbReference>
<dbReference type="KEGG" id="ntg:NSCAC_0453"/>